<gene>
    <name evidence="2" type="ORF">BV95_00227</name>
</gene>
<reference evidence="2 3" key="1">
    <citation type="submission" date="2014-02" db="EMBL/GenBank/DDBJ databases">
        <title>Whole genome sequence of Sphingobium chlorophenolicum NBRC 16172.</title>
        <authorList>
            <person name="Gan H.M."/>
            <person name="Gan H.Y."/>
            <person name="Chew T.H."/>
            <person name="Savka M.A."/>
        </authorList>
    </citation>
    <scope>NUCLEOTIDE SEQUENCE [LARGE SCALE GENOMIC DNA]</scope>
    <source>
        <strain evidence="2 3">NBRC 16172</strain>
    </source>
</reference>
<dbReference type="PATRIC" id="fig|46429.4.peg.226"/>
<feature type="transmembrane region" description="Helical" evidence="1">
    <location>
        <begin position="205"/>
        <end position="222"/>
    </location>
</feature>
<dbReference type="AlphaFoldDB" id="A0A081RK65"/>
<dbReference type="InterPro" id="IPR010699">
    <property type="entry name" value="DUF1275"/>
</dbReference>
<name>A0A081RK65_SPHCR</name>
<proteinExistence type="predicted"/>
<organism evidence="2 3">
    <name type="scientific">Sphingobium chlorophenolicum</name>
    <dbReference type="NCBI Taxonomy" id="46429"/>
    <lineage>
        <taxon>Bacteria</taxon>
        <taxon>Pseudomonadati</taxon>
        <taxon>Pseudomonadota</taxon>
        <taxon>Alphaproteobacteria</taxon>
        <taxon>Sphingomonadales</taxon>
        <taxon>Sphingomonadaceae</taxon>
        <taxon>Sphingobium</taxon>
    </lineage>
</organism>
<evidence type="ECO:0000313" key="3">
    <source>
        <dbReference type="Proteomes" id="UP000028411"/>
    </source>
</evidence>
<feature type="transmembrane region" description="Helical" evidence="1">
    <location>
        <begin position="70"/>
        <end position="95"/>
    </location>
</feature>
<keyword evidence="1" id="KW-0812">Transmembrane</keyword>
<evidence type="ECO:0000256" key="1">
    <source>
        <dbReference type="SAM" id="Phobius"/>
    </source>
</evidence>
<accession>A0A081RK65</accession>
<feature type="transmembrane region" description="Helical" evidence="1">
    <location>
        <begin position="102"/>
        <end position="118"/>
    </location>
</feature>
<dbReference type="PANTHER" id="PTHR37314:SF4">
    <property type="entry name" value="UPF0700 TRANSMEMBRANE PROTEIN YOAK"/>
    <property type="match status" value="1"/>
</dbReference>
<keyword evidence="1" id="KW-1133">Transmembrane helix</keyword>
<feature type="transmembrane region" description="Helical" evidence="1">
    <location>
        <begin position="26"/>
        <end position="50"/>
    </location>
</feature>
<feature type="transmembrane region" description="Helical" evidence="1">
    <location>
        <begin position="177"/>
        <end position="199"/>
    </location>
</feature>
<evidence type="ECO:0000313" key="2">
    <source>
        <dbReference type="EMBL" id="KEQ55588.1"/>
    </source>
</evidence>
<dbReference type="Proteomes" id="UP000028411">
    <property type="component" value="Unassembled WGS sequence"/>
</dbReference>
<dbReference type="PANTHER" id="PTHR37314">
    <property type="entry name" value="SLR0142 PROTEIN"/>
    <property type="match status" value="1"/>
</dbReference>
<protein>
    <submittedName>
        <fullName evidence="2">Membrane protein</fullName>
    </submittedName>
</protein>
<dbReference type="RefSeq" id="WP_030090340.1">
    <property type="nucleotide sequence ID" value="NZ_JFHR01000001.1"/>
</dbReference>
<dbReference type="OrthoDB" id="7469322at2"/>
<keyword evidence="1" id="KW-0472">Membrane</keyword>
<sequence>MSEPDRTGRRPSSLDIGRAQRALVQLAAMLAALAGAINAAGFLAFGHVFLASPEANATVLGTSLPGGFGITKFVGGMIFSFVGGVVLTTLITHWLGRYRRTIALVCTAIALAAAYLTFLSHLAIIPAVLIAMAMGSAHCTFERDDPDLQEAISPSTQVVRFGEALAGGRHHANYRQLGLHASFWLVFLIGGLAGAVAWITLDARAFAVAALVAALLAMRAWLIERDLFGA</sequence>
<comment type="caution">
    <text evidence="2">The sequence shown here is derived from an EMBL/GenBank/DDBJ whole genome shotgun (WGS) entry which is preliminary data.</text>
</comment>
<dbReference type="EMBL" id="JFHR01000001">
    <property type="protein sequence ID" value="KEQ55588.1"/>
    <property type="molecule type" value="Genomic_DNA"/>
</dbReference>
<dbReference type="Pfam" id="PF06912">
    <property type="entry name" value="DUF1275"/>
    <property type="match status" value="1"/>
</dbReference>